<accession>A0A314U9F0</accession>
<dbReference type="STRING" id="2094558.A0A314U9F0"/>
<evidence type="ECO:0000313" key="2">
    <source>
        <dbReference type="Proteomes" id="UP000250321"/>
    </source>
</evidence>
<proteinExistence type="predicted"/>
<dbReference type="OrthoDB" id="1712692at2759"/>
<sequence length="99" mass="11064">MENGLQQKWQFRGNKELNMAAISVRGALAMLMKNVNNPDDGRPTIMLGRSDPIEFQSFWTTQSAIDAVTNALQSFMFNSYCPTGGVLEARSYIFFVYGG</sequence>
<dbReference type="GO" id="GO:0004838">
    <property type="term" value="F:L-tyrosine-2-oxoglutarate transaminase activity"/>
    <property type="evidence" value="ECO:0007669"/>
    <property type="project" value="TreeGrafter"/>
</dbReference>
<gene>
    <name evidence="1" type="ORF">Pyn_16734</name>
</gene>
<comment type="caution">
    <text evidence="1">The sequence shown here is derived from an EMBL/GenBank/DDBJ whole genome shotgun (WGS) entry which is preliminary data.</text>
</comment>
<dbReference type="PANTHER" id="PTHR45744">
    <property type="entry name" value="TYROSINE AMINOTRANSFERASE"/>
    <property type="match status" value="1"/>
</dbReference>
<dbReference type="GO" id="GO:0006572">
    <property type="term" value="P:L-tyrosine catabolic process"/>
    <property type="evidence" value="ECO:0007669"/>
    <property type="project" value="TreeGrafter"/>
</dbReference>
<name>A0A314U9F0_PRUYE</name>
<protein>
    <submittedName>
        <fullName evidence="1">Putative aminotransferase TAT2</fullName>
    </submittedName>
</protein>
<dbReference type="Proteomes" id="UP000250321">
    <property type="component" value="Unassembled WGS sequence"/>
</dbReference>
<dbReference type="PANTHER" id="PTHR45744:SF11">
    <property type="entry name" value="TYROSINE AMINOTRANSFERASE"/>
    <property type="match status" value="1"/>
</dbReference>
<keyword evidence="1" id="KW-0808">Transferase</keyword>
<keyword evidence="1" id="KW-0032">Aminotransferase</keyword>
<organism evidence="1 2">
    <name type="scientific">Prunus yedoensis var. nudiflora</name>
    <dbReference type="NCBI Taxonomy" id="2094558"/>
    <lineage>
        <taxon>Eukaryota</taxon>
        <taxon>Viridiplantae</taxon>
        <taxon>Streptophyta</taxon>
        <taxon>Embryophyta</taxon>
        <taxon>Tracheophyta</taxon>
        <taxon>Spermatophyta</taxon>
        <taxon>Magnoliopsida</taxon>
        <taxon>eudicotyledons</taxon>
        <taxon>Gunneridae</taxon>
        <taxon>Pentapetalae</taxon>
        <taxon>rosids</taxon>
        <taxon>fabids</taxon>
        <taxon>Rosales</taxon>
        <taxon>Rosaceae</taxon>
        <taxon>Amygdaloideae</taxon>
        <taxon>Amygdaleae</taxon>
        <taxon>Prunus</taxon>
    </lineage>
</organism>
<dbReference type="AlphaFoldDB" id="A0A314U9F0"/>
<reference evidence="1 2" key="1">
    <citation type="submission" date="2018-02" db="EMBL/GenBank/DDBJ databases">
        <title>Draft genome of wild Prunus yedoensis var. nudiflora.</title>
        <authorList>
            <person name="Baek S."/>
            <person name="Kim J.-H."/>
            <person name="Choi K."/>
            <person name="Kim G.-B."/>
            <person name="Cho A."/>
            <person name="Jang H."/>
            <person name="Shin C.-H."/>
            <person name="Yu H.-J."/>
            <person name="Mun J.-H."/>
        </authorList>
    </citation>
    <scope>NUCLEOTIDE SEQUENCE [LARGE SCALE GENOMIC DNA]</scope>
    <source>
        <strain evidence="2">cv. Jeju island</strain>
        <tissue evidence="1">Leaf</tissue>
    </source>
</reference>
<evidence type="ECO:0000313" key="1">
    <source>
        <dbReference type="EMBL" id="PQM33326.1"/>
    </source>
</evidence>
<keyword evidence="2" id="KW-1185">Reference proteome</keyword>
<dbReference type="EMBL" id="PJQY01003938">
    <property type="protein sequence ID" value="PQM33326.1"/>
    <property type="molecule type" value="Genomic_DNA"/>
</dbReference>